<comment type="caution">
    <text evidence="6">The sequence shown here is derived from an EMBL/GenBank/DDBJ whole genome shotgun (WGS) entry which is preliminary data.</text>
</comment>
<proteinExistence type="predicted"/>
<name>A0ABR3WUN0_9EURO</name>
<evidence type="ECO:0000256" key="5">
    <source>
        <dbReference type="SAM" id="MobiDB-lite"/>
    </source>
</evidence>
<organism evidence="6 7">
    <name type="scientific">Paecilomyces lecythidis</name>
    <dbReference type="NCBI Taxonomy" id="3004212"/>
    <lineage>
        <taxon>Eukaryota</taxon>
        <taxon>Fungi</taxon>
        <taxon>Dikarya</taxon>
        <taxon>Ascomycota</taxon>
        <taxon>Pezizomycotina</taxon>
        <taxon>Eurotiomycetes</taxon>
        <taxon>Eurotiomycetidae</taxon>
        <taxon>Eurotiales</taxon>
        <taxon>Thermoascaceae</taxon>
        <taxon>Paecilomyces</taxon>
    </lineage>
</organism>
<keyword evidence="4" id="KW-0547">Nucleotide-binding</keyword>
<feature type="compositionally biased region" description="Acidic residues" evidence="5">
    <location>
        <begin position="370"/>
        <end position="379"/>
    </location>
</feature>
<evidence type="ECO:0000313" key="7">
    <source>
        <dbReference type="Proteomes" id="UP001583193"/>
    </source>
</evidence>
<dbReference type="InterPro" id="IPR023465">
    <property type="entry name" value="Riboflavin_kinase_dom_sf"/>
</dbReference>
<sequence>MSASPPPPYSADPPEPFQIRRKPVRTSPAVLPSPSPAQPERPARAHLNTGDSSTETCSRPRKILNPGTVLDSPLSVSPVQSRLSTDPQSSSPGASSRAGRSAVSCPPPGAESSTALSFAQKAYQEARHFAGGLIHHPTESTKHFTILRHSHGIVFYQGSSTSLAISIFSDGPLPPDRTIWLQNKGWTGKTGMRAKAFLGFTGNWLDVTPTTAVRLEQLNPTDERAWQRDIAKFRKKGPKDARERHQLRETAVVRIPVEAGDGYFQLVLCQGDKKKTLCNSPVFRVLSTSLDPSSIRGASLSTLPLELGVMALSSTAQTAFSTAVQPVTAAVQNTVHSTVQRVLPSTVDQVAASALVDLTGVQDKVTSVVEGDDDEEDDDNRNTSLTAGGGLPDVSRGPQPPFPIYFVARCEGTAVNQIQFPSGAAVNLSGLSDLLARRLYGHYFGWVRILDKSEKEKAAGGSIWHQALISASQVDVSQLDRVNVARVIKKRFTLRPLNNDEETLFSGKKLEVQVMGFIRPEELVKLPVTEKGTNIIDQESLDAALLQEASDISVAQHALNHPTWSPEILFRGSSQDERLGWLDRAKNGFLSTKTTVERHIDRVPLRKLGVRAGTDELKDKTVAANGFYISR</sequence>
<keyword evidence="3" id="KW-0808">Transferase</keyword>
<dbReference type="EMBL" id="JAVDPF010000044">
    <property type="protein sequence ID" value="KAL1867370.1"/>
    <property type="molecule type" value="Genomic_DNA"/>
</dbReference>
<keyword evidence="7" id="KW-1185">Reference proteome</keyword>
<evidence type="ECO:0000256" key="1">
    <source>
        <dbReference type="ARBA" id="ARBA00022630"/>
    </source>
</evidence>
<feature type="region of interest" description="Disordered" evidence="5">
    <location>
        <begin position="1"/>
        <end position="113"/>
    </location>
</feature>
<evidence type="ECO:0008006" key="8">
    <source>
        <dbReference type="Google" id="ProtNLM"/>
    </source>
</evidence>
<reference evidence="6 7" key="1">
    <citation type="journal article" date="2024" name="IMA Fungus">
        <title>IMA Genome - F19 : A genome assembly and annotation guide to empower mycologists, including annotated draft genome sequences of Ceratocystis pirilliformis, Diaporthe australafricana, Fusarium ophioides, Paecilomyces lecythidis, and Sporothrix stenoceras.</title>
        <authorList>
            <person name="Aylward J."/>
            <person name="Wilson A.M."/>
            <person name="Visagie C.M."/>
            <person name="Spraker J."/>
            <person name="Barnes I."/>
            <person name="Buitendag C."/>
            <person name="Ceriani C."/>
            <person name="Del Mar Angel L."/>
            <person name="du Plessis D."/>
            <person name="Fuchs T."/>
            <person name="Gasser K."/>
            <person name="Kramer D."/>
            <person name="Li W."/>
            <person name="Munsamy K."/>
            <person name="Piso A."/>
            <person name="Price J.L."/>
            <person name="Sonnekus B."/>
            <person name="Thomas C."/>
            <person name="van der Nest A."/>
            <person name="van Dijk A."/>
            <person name="van Heerden A."/>
            <person name="van Vuuren N."/>
            <person name="Yilmaz N."/>
            <person name="Duong T.A."/>
            <person name="van der Merwe N.A."/>
            <person name="Wingfield M.J."/>
            <person name="Wingfield B.D."/>
        </authorList>
    </citation>
    <scope>NUCLEOTIDE SEQUENCE [LARGE SCALE GENOMIC DNA]</scope>
    <source>
        <strain evidence="6 7">CMW 18167</strain>
    </source>
</reference>
<evidence type="ECO:0000256" key="2">
    <source>
        <dbReference type="ARBA" id="ARBA00022643"/>
    </source>
</evidence>
<feature type="compositionally biased region" description="Pro residues" evidence="5">
    <location>
        <begin position="1"/>
        <end position="16"/>
    </location>
</feature>
<accession>A0ABR3WUN0</accession>
<dbReference type="Proteomes" id="UP001583193">
    <property type="component" value="Unassembled WGS sequence"/>
</dbReference>
<feature type="compositionally biased region" description="Polar residues" evidence="5">
    <location>
        <begin position="74"/>
        <end position="88"/>
    </location>
</feature>
<dbReference type="Gene3D" id="2.40.30.30">
    <property type="entry name" value="Riboflavin kinase-like"/>
    <property type="match status" value="1"/>
</dbReference>
<evidence type="ECO:0000313" key="6">
    <source>
        <dbReference type="EMBL" id="KAL1867370.1"/>
    </source>
</evidence>
<feature type="region of interest" description="Disordered" evidence="5">
    <location>
        <begin position="366"/>
        <end position="397"/>
    </location>
</feature>
<protein>
    <recommendedName>
        <fullName evidence="8">LipA and NB-ARC domain protein</fullName>
    </recommendedName>
</protein>
<keyword evidence="1" id="KW-0285">Flavoprotein</keyword>
<feature type="compositionally biased region" description="Low complexity" evidence="5">
    <location>
        <begin position="89"/>
        <end position="104"/>
    </location>
</feature>
<evidence type="ECO:0000256" key="4">
    <source>
        <dbReference type="ARBA" id="ARBA00022741"/>
    </source>
</evidence>
<keyword evidence="2" id="KW-0288">FMN</keyword>
<evidence type="ECO:0000256" key="3">
    <source>
        <dbReference type="ARBA" id="ARBA00022679"/>
    </source>
</evidence>
<gene>
    <name evidence="6" type="ORF">Plec18167_008641</name>
</gene>